<dbReference type="EMBL" id="MCFL01000008">
    <property type="protein sequence ID" value="ORZ38492.1"/>
    <property type="molecule type" value="Genomic_DNA"/>
</dbReference>
<proteinExistence type="predicted"/>
<name>A0A1Y2HZA5_9FUNG</name>
<keyword evidence="1" id="KW-0812">Transmembrane</keyword>
<feature type="transmembrane region" description="Helical" evidence="1">
    <location>
        <begin position="152"/>
        <end position="171"/>
    </location>
</feature>
<evidence type="ECO:0000313" key="3">
    <source>
        <dbReference type="Proteomes" id="UP000193411"/>
    </source>
</evidence>
<dbReference type="Proteomes" id="UP000193411">
    <property type="component" value="Unassembled WGS sequence"/>
</dbReference>
<keyword evidence="1" id="KW-1133">Transmembrane helix</keyword>
<dbReference type="AlphaFoldDB" id="A0A1Y2HZA5"/>
<protein>
    <recommendedName>
        <fullName evidence="4">Ankyrin repeat-containing domain protein</fullName>
    </recommendedName>
</protein>
<accession>A0A1Y2HZA5</accession>
<evidence type="ECO:0000313" key="2">
    <source>
        <dbReference type="EMBL" id="ORZ38492.1"/>
    </source>
</evidence>
<sequence>MEIPMQSPAPSIEIPALALWLPAAARWALEYAPKPPMDHVTAQSLDKVVAVALRAGNIQVYSTCCGNVNVQVLDWLVDHNATCLDVDADPVWIDSANTGGHHGVLEWWNQSKLPFKFNEMALWDAVKNKHEKVIRWWIWLGKVKGKIILSPFPSLLFKSIMILVMYVFTCLNRRRTRLMLNHSEVGQDGRLGKSR</sequence>
<keyword evidence="3" id="KW-1185">Reference proteome</keyword>
<evidence type="ECO:0000256" key="1">
    <source>
        <dbReference type="SAM" id="Phobius"/>
    </source>
</evidence>
<gene>
    <name evidence="2" type="ORF">BCR44DRAFT_1483283</name>
</gene>
<keyword evidence="1" id="KW-0472">Membrane</keyword>
<comment type="caution">
    <text evidence="2">The sequence shown here is derived from an EMBL/GenBank/DDBJ whole genome shotgun (WGS) entry which is preliminary data.</text>
</comment>
<evidence type="ECO:0008006" key="4">
    <source>
        <dbReference type="Google" id="ProtNLM"/>
    </source>
</evidence>
<reference evidence="2 3" key="1">
    <citation type="submission" date="2016-07" db="EMBL/GenBank/DDBJ databases">
        <title>Pervasive Adenine N6-methylation of Active Genes in Fungi.</title>
        <authorList>
            <consortium name="DOE Joint Genome Institute"/>
            <person name="Mondo S.J."/>
            <person name="Dannebaum R.O."/>
            <person name="Kuo R.C."/>
            <person name="Labutti K."/>
            <person name="Haridas S."/>
            <person name="Kuo A."/>
            <person name="Salamov A."/>
            <person name="Ahrendt S.R."/>
            <person name="Lipzen A."/>
            <person name="Sullivan W."/>
            <person name="Andreopoulos W.B."/>
            <person name="Clum A."/>
            <person name="Lindquist E."/>
            <person name="Daum C."/>
            <person name="Ramamoorthy G.K."/>
            <person name="Gryganskyi A."/>
            <person name="Culley D."/>
            <person name="Magnuson J.K."/>
            <person name="James T.Y."/>
            <person name="O'Malley M.A."/>
            <person name="Stajich J.E."/>
            <person name="Spatafora J.W."/>
            <person name="Visel A."/>
            <person name="Grigoriev I.V."/>
        </authorList>
    </citation>
    <scope>NUCLEOTIDE SEQUENCE [LARGE SCALE GENOMIC DNA]</scope>
    <source>
        <strain evidence="2 3">PL171</strain>
    </source>
</reference>
<organism evidence="2 3">
    <name type="scientific">Catenaria anguillulae PL171</name>
    <dbReference type="NCBI Taxonomy" id="765915"/>
    <lineage>
        <taxon>Eukaryota</taxon>
        <taxon>Fungi</taxon>
        <taxon>Fungi incertae sedis</taxon>
        <taxon>Blastocladiomycota</taxon>
        <taxon>Blastocladiomycetes</taxon>
        <taxon>Blastocladiales</taxon>
        <taxon>Catenariaceae</taxon>
        <taxon>Catenaria</taxon>
    </lineage>
</organism>